<gene>
    <name evidence="1" type="ORF">S12H4_18671</name>
</gene>
<dbReference type="Gene3D" id="3.30.460.10">
    <property type="entry name" value="Beta Polymerase, domain 2"/>
    <property type="match status" value="1"/>
</dbReference>
<dbReference type="SUPFAM" id="SSF81301">
    <property type="entry name" value="Nucleotidyltransferase"/>
    <property type="match status" value="1"/>
</dbReference>
<evidence type="ECO:0000313" key="1">
    <source>
        <dbReference type="EMBL" id="GAI78089.1"/>
    </source>
</evidence>
<dbReference type="EMBL" id="BARW01009248">
    <property type="protein sequence ID" value="GAI78089.1"/>
    <property type="molecule type" value="Genomic_DNA"/>
</dbReference>
<proteinExistence type="predicted"/>
<sequence length="138" mass="15572">MELERAQKIAAEVVKQLTPYCQKIEVAGSVRRRKPLVHDIDFVLIPSDLWELHNAVLRLGPVRMSGSKLMRVMFNGTQVDIYVASPEIWATLLLIRTSPPYKVSGKTVTEALGKLTREQAVDFTNQINSRLEKQASLL</sequence>
<dbReference type="AlphaFoldDB" id="X1TDJ5"/>
<protein>
    <recommendedName>
        <fullName evidence="2">Polymerase nucleotidyl transferase domain-containing protein</fullName>
    </recommendedName>
</protein>
<evidence type="ECO:0008006" key="2">
    <source>
        <dbReference type="Google" id="ProtNLM"/>
    </source>
</evidence>
<dbReference type="InterPro" id="IPR043519">
    <property type="entry name" value="NT_sf"/>
</dbReference>
<accession>X1TDJ5</accession>
<name>X1TDJ5_9ZZZZ</name>
<comment type="caution">
    <text evidence="1">The sequence shown here is derived from an EMBL/GenBank/DDBJ whole genome shotgun (WGS) entry which is preliminary data.</text>
</comment>
<reference evidence="1" key="1">
    <citation type="journal article" date="2014" name="Front. Microbiol.">
        <title>High frequency of phylogenetically diverse reductive dehalogenase-homologous genes in deep subseafloor sedimentary metagenomes.</title>
        <authorList>
            <person name="Kawai M."/>
            <person name="Futagami T."/>
            <person name="Toyoda A."/>
            <person name="Takaki Y."/>
            <person name="Nishi S."/>
            <person name="Hori S."/>
            <person name="Arai W."/>
            <person name="Tsubouchi T."/>
            <person name="Morono Y."/>
            <person name="Uchiyama I."/>
            <person name="Ito T."/>
            <person name="Fujiyama A."/>
            <person name="Inagaki F."/>
            <person name="Takami H."/>
        </authorList>
    </citation>
    <scope>NUCLEOTIDE SEQUENCE</scope>
    <source>
        <strain evidence="1">Expedition CK06-06</strain>
    </source>
</reference>
<organism evidence="1">
    <name type="scientific">marine sediment metagenome</name>
    <dbReference type="NCBI Taxonomy" id="412755"/>
    <lineage>
        <taxon>unclassified sequences</taxon>
        <taxon>metagenomes</taxon>
        <taxon>ecological metagenomes</taxon>
    </lineage>
</organism>